<dbReference type="PANTHER" id="PTHR40257">
    <property type="match status" value="1"/>
</dbReference>
<organism evidence="2 3">
    <name type="scientific">Solimonas terrae</name>
    <dbReference type="NCBI Taxonomy" id="1396819"/>
    <lineage>
        <taxon>Bacteria</taxon>
        <taxon>Pseudomonadati</taxon>
        <taxon>Pseudomonadota</taxon>
        <taxon>Gammaproteobacteria</taxon>
        <taxon>Nevskiales</taxon>
        <taxon>Nevskiaceae</taxon>
        <taxon>Solimonas</taxon>
    </lineage>
</organism>
<keyword evidence="3" id="KW-1185">Reference proteome</keyword>
<proteinExistence type="predicted"/>
<dbReference type="AlphaFoldDB" id="A0A6M2BUS9"/>
<protein>
    <submittedName>
        <fullName evidence="2">DUF1330 domain-containing protein</fullName>
    </submittedName>
</protein>
<dbReference type="RefSeq" id="WP_166257835.1">
    <property type="nucleotide sequence ID" value="NZ_JAAMOW010000006.1"/>
</dbReference>
<evidence type="ECO:0000313" key="2">
    <source>
        <dbReference type="EMBL" id="NGY05749.1"/>
    </source>
</evidence>
<gene>
    <name evidence="2" type="ORF">G7Y85_13325</name>
</gene>
<feature type="domain" description="DUF1330" evidence="1">
    <location>
        <begin position="47"/>
        <end position="121"/>
    </location>
</feature>
<sequence>MPDYVDPSKEQFAAFRELGGDGVIHMLNLIRLREHAAYEDGRRASGREAYRAYGRETEPIFRRLGGRQFWIGTPELMVIGPSDRQWDLIFIAEYPSPQAFVDMLRDPEYRIAVKHRQAAVADSRLIRLRPQPPGRSFGEF</sequence>
<accession>A0A6M2BUS9</accession>
<dbReference type="SUPFAM" id="SSF54909">
    <property type="entry name" value="Dimeric alpha+beta barrel"/>
    <property type="match status" value="1"/>
</dbReference>
<dbReference type="PANTHER" id="PTHR40257:SF1">
    <property type="entry name" value="DUF1330 DOMAIN-CONTAINING PROTEIN"/>
    <property type="match status" value="1"/>
</dbReference>
<comment type="caution">
    <text evidence="2">The sequence shown here is derived from an EMBL/GenBank/DDBJ whole genome shotgun (WGS) entry which is preliminary data.</text>
</comment>
<reference evidence="2 3" key="1">
    <citation type="journal article" date="2014" name="Int. J. Syst. Evol. Microbiol.">
        <title>Solimonas terrae sp. nov., isolated from soil.</title>
        <authorList>
            <person name="Kim S.J."/>
            <person name="Moon J.Y."/>
            <person name="Weon H.Y."/>
            <person name="Ahn J.H."/>
            <person name="Chen W.M."/>
            <person name="Kwon S.W."/>
        </authorList>
    </citation>
    <scope>NUCLEOTIDE SEQUENCE [LARGE SCALE GENOMIC DNA]</scope>
    <source>
        <strain evidence="2 3">KIS83-12</strain>
    </source>
</reference>
<dbReference type="EMBL" id="JAAMOW010000006">
    <property type="protein sequence ID" value="NGY05749.1"/>
    <property type="molecule type" value="Genomic_DNA"/>
</dbReference>
<name>A0A6M2BUS9_9GAMM</name>
<dbReference type="InterPro" id="IPR011008">
    <property type="entry name" value="Dimeric_a/b-barrel"/>
</dbReference>
<evidence type="ECO:0000313" key="3">
    <source>
        <dbReference type="Proteomes" id="UP000472676"/>
    </source>
</evidence>
<dbReference type="Gene3D" id="3.30.70.100">
    <property type="match status" value="1"/>
</dbReference>
<dbReference type="Proteomes" id="UP000472676">
    <property type="component" value="Unassembled WGS sequence"/>
</dbReference>
<dbReference type="InterPro" id="IPR010753">
    <property type="entry name" value="DUF1330"/>
</dbReference>
<evidence type="ECO:0000259" key="1">
    <source>
        <dbReference type="Pfam" id="PF07045"/>
    </source>
</evidence>
<dbReference type="Pfam" id="PF07045">
    <property type="entry name" value="DUF1330"/>
    <property type="match status" value="1"/>
</dbReference>